<evidence type="ECO:0000256" key="4">
    <source>
        <dbReference type="ARBA" id="ARBA00009592"/>
    </source>
</evidence>
<evidence type="ECO:0000256" key="11">
    <source>
        <dbReference type="ARBA" id="ARBA00022737"/>
    </source>
</evidence>
<comment type="similarity">
    <text evidence="4">Belongs to the RLP family.</text>
</comment>
<dbReference type="InterPro" id="IPR046956">
    <property type="entry name" value="RLP23-like"/>
</dbReference>
<dbReference type="InterPro" id="IPR001611">
    <property type="entry name" value="Leu-rich_rpt"/>
</dbReference>
<keyword evidence="6" id="KW-0134">Cell wall</keyword>
<keyword evidence="24" id="KW-1185">Reference proteome</keyword>
<protein>
    <submittedName>
        <fullName evidence="23">Uncharacterized protein</fullName>
    </submittedName>
</protein>
<sequence>MSAYFLKTFYVLFVLSLLTSGLTVTFNNSSESGETKCIERERQALLSFKQGLIDDFGMLSTWTDHHNNTDCCKWKGIHCNHQTGHIQLLDLHGKYGHTQYLRDAVNLTSLIHLPYMQHLDLSNNYFVFSYIPEFIGSFTNLRYLDLSNSYFAGRIPSALGNLSQLHYLDLGDNFLWGEIPIQIGNLKHLHYLDLGGIFLSGKIPCHIGNLRKLQHLSLGSDTFVYRRHLENYVSNSLSGAIPFRIGNLPFLHTLRLGGNFDIKAKDAEWLSTLHSLTILELSSLHTLSSSHHWLQSITKIIPNLTELSLVDCHLSDNDIQHLFHSHSSNNSISLTNLDLSSNILTSSTLQLLFNFSLHLQELYISDNNIVLSPNLYPSFPSLKILDLSHNNLASSMFVRNFNISSKLQELHLVNCSIIDRSFLISSSSTMNPLSFLLYLNLSHNLLKSCSIFHWLSNFTANLRTLPLHYNFLEGPIPDEFGKAMHSLQYLSLSDNKLEGKVPSLFGSMCRLQILDLSNNKLNGTFPSFIQNSSWCSRHIFRALNLSYNQITGKIPESIRLLSGLEVLSLERNSFEGDVTESHFSNFSKLYYLYLSHNSLSLKFFSGWVPPFRLSYLGLASCKLGPSFPSWLQTQNYLIELDLSDNELNDFVPEWFWNKLQIMNKLNMSHNNLIGSIPDMTLKLSYRPSINLNSNRFEGTVPFFFLQASELLLSANKFSDFLCGNVTASAPLATLDLSYNQIKGKLPDCWKSVNRLLYLDLSSNQFSGKIPISMGALVKLEALVLLNNSLMGELPSFLRNFNNLIMLDVSENMLSGPIPSWIGESMQQLIILIMRGNHFSGNLPLQLCYLKRIQLLDLSRNKLSQGIPTCLSNFTALSENSINGAEMESRVHWFNGTYSDIYHLSCDSYYTLRITWMWKGVERSFTHPELILKNIDLSSNSLSGEMPKEITYLLGLVSLNLSRNNLSGQIPCEIGNLSSLDFLDLSRNHFSGQIPSTLSNIYRLSMLDLSNNNLIGRIPWGSQLQTFDASSFEGNSDLCGKPLEKSCPEDETVIKFEGLEVHDEDDNSVFYGALYMSLGLGFFTGFWGLLGPLLLWQPWRIAYVRFLNRLIEYLLLMVAVNRTKCQRWLKD</sequence>
<keyword evidence="11" id="KW-0677">Repeat</keyword>
<evidence type="ECO:0000256" key="14">
    <source>
        <dbReference type="ARBA" id="ARBA00023136"/>
    </source>
</evidence>
<dbReference type="GO" id="GO:0006952">
    <property type="term" value="P:defense response"/>
    <property type="evidence" value="ECO:0007669"/>
    <property type="project" value="UniProtKB-KW"/>
</dbReference>
<dbReference type="Gramene" id="ESW24029">
    <property type="protein sequence ID" value="ESW24029"/>
    <property type="gene ID" value="PHAVU_004G096200g"/>
</dbReference>
<keyword evidence="9 19" id="KW-0812">Transmembrane</keyword>
<keyword evidence="5" id="KW-1003">Cell membrane</keyword>
<evidence type="ECO:0000256" key="2">
    <source>
        <dbReference type="ARBA" id="ARBA00004191"/>
    </source>
</evidence>
<evidence type="ECO:0000256" key="12">
    <source>
        <dbReference type="ARBA" id="ARBA00022821"/>
    </source>
</evidence>
<dbReference type="OrthoDB" id="676979at2759"/>
<dbReference type="PRINTS" id="PR00019">
    <property type="entry name" value="LEURICHRPT"/>
</dbReference>
<name>V7C1K1_PHAVU</name>
<evidence type="ECO:0000313" key="23">
    <source>
        <dbReference type="EMBL" id="ESW24029.1"/>
    </source>
</evidence>
<keyword evidence="14 19" id="KW-0472">Membrane</keyword>
<feature type="transmembrane region" description="Helical" evidence="19">
    <location>
        <begin position="1068"/>
        <end position="1095"/>
    </location>
</feature>
<dbReference type="OMA" id="WGEIPIQ"/>
<comment type="subcellular location">
    <subcellularLocation>
        <location evidence="3">Cell membrane</location>
        <topology evidence="3">Single-pass type I membrane protein</topology>
    </subcellularLocation>
    <subcellularLocation>
        <location evidence="1">Membrane</location>
        <topology evidence="1">Peripheral membrane protein</topology>
    </subcellularLocation>
    <subcellularLocation>
        <location evidence="2">Secreted</location>
        <location evidence="2">Cell wall</location>
    </subcellularLocation>
</comment>
<dbReference type="SUPFAM" id="SSF52047">
    <property type="entry name" value="RNI-like"/>
    <property type="match status" value="1"/>
</dbReference>
<dbReference type="Pfam" id="PF00560">
    <property type="entry name" value="LRR_1"/>
    <property type="match status" value="9"/>
</dbReference>
<dbReference type="EMBL" id="CM002291">
    <property type="protein sequence ID" value="ESW24029.1"/>
    <property type="molecule type" value="Genomic_DNA"/>
</dbReference>
<dbReference type="Pfam" id="PF13855">
    <property type="entry name" value="LRR_8"/>
    <property type="match status" value="1"/>
</dbReference>
<feature type="domain" description="Leucine-rich repeat-containing N-terminal plant-type" evidence="21">
    <location>
        <begin position="40"/>
        <end position="80"/>
    </location>
</feature>
<dbReference type="AlphaFoldDB" id="V7C1K1"/>
<dbReference type="Gene3D" id="3.80.10.10">
    <property type="entry name" value="Ribonuclease Inhibitor"/>
    <property type="match status" value="5"/>
</dbReference>
<evidence type="ECO:0000259" key="22">
    <source>
        <dbReference type="Pfam" id="PF23598"/>
    </source>
</evidence>
<dbReference type="FunFam" id="3.80.10.10:FF:000400">
    <property type="entry name" value="Nuclear pore complex protein NUP107"/>
    <property type="match status" value="1"/>
</dbReference>
<keyword evidence="8" id="KW-0433">Leucine-rich repeat</keyword>
<evidence type="ECO:0000256" key="5">
    <source>
        <dbReference type="ARBA" id="ARBA00022475"/>
    </source>
</evidence>
<keyword evidence="17" id="KW-0325">Glycoprotein</keyword>
<dbReference type="SMR" id="V7C1K1"/>
<keyword evidence="15" id="KW-1015">Disulfide bond</keyword>
<feature type="domain" description="Disease resistance R13L4/SHOC-2-like LRR" evidence="22">
    <location>
        <begin position="135"/>
        <end position="398"/>
    </location>
</feature>
<evidence type="ECO:0000256" key="15">
    <source>
        <dbReference type="ARBA" id="ARBA00023157"/>
    </source>
</evidence>
<evidence type="ECO:0000256" key="8">
    <source>
        <dbReference type="ARBA" id="ARBA00022614"/>
    </source>
</evidence>
<dbReference type="InterPro" id="IPR013210">
    <property type="entry name" value="LRR_N_plant-typ"/>
</dbReference>
<dbReference type="FunFam" id="3.80.10.10:FF:000213">
    <property type="entry name" value="Tyrosine-sulfated glycopeptide receptor 1"/>
    <property type="match status" value="2"/>
</dbReference>
<keyword evidence="7" id="KW-0964">Secreted</keyword>
<keyword evidence="12" id="KW-0611">Plant defense</keyword>
<proteinExistence type="inferred from homology"/>
<evidence type="ECO:0000256" key="6">
    <source>
        <dbReference type="ARBA" id="ARBA00022512"/>
    </source>
</evidence>
<keyword evidence="13 19" id="KW-1133">Transmembrane helix</keyword>
<keyword evidence="16" id="KW-0675">Receptor</keyword>
<dbReference type="eggNOG" id="KOG0619">
    <property type="taxonomic scope" value="Eukaryota"/>
</dbReference>
<gene>
    <name evidence="23" type="ORF">PHAVU_004G096200g</name>
</gene>
<dbReference type="STRING" id="3885.V7C1K1"/>
<dbReference type="PANTHER" id="PTHR48063">
    <property type="entry name" value="LRR RECEPTOR-LIKE KINASE"/>
    <property type="match status" value="1"/>
</dbReference>
<evidence type="ECO:0000256" key="19">
    <source>
        <dbReference type="SAM" id="Phobius"/>
    </source>
</evidence>
<evidence type="ECO:0000256" key="16">
    <source>
        <dbReference type="ARBA" id="ARBA00023170"/>
    </source>
</evidence>
<evidence type="ECO:0000256" key="7">
    <source>
        <dbReference type="ARBA" id="ARBA00022525"/>
    </source>
</evidence>
<evidence type="ECO:0000256" key="17">
    <source>
        <dbReference type="ARBA" id="ARBA00023180"/>
    </source>
</evidence>
<evidence type="ECO:0000256" key="20">
    <source>
        <dbReference type="SAM" id="SignalP"/>
    </source>
</evidence>
<accession>V7C1K1</accession>
<dbReference type="Pfam" id="PF08263">
    <property type="entry name" value="LRRNT_2"/>
    <property type="match status" value="1"/>
</dbReference>
<feature type="signal peptide" evidence="20">
    <location>
        <begin position="1"/>
        <end position="21"/>
    </location>
</feature>
<dbReference type="SMART" id="SM00369">
    <property type="entry name" value="LRR_TYP"/>
    <property type="match status" value="9"/>
</dbReference>
<evidence type="ECO:0000259" key="21">
    <source>
        <dbReference type="Pfam" id="PF08263"/>
    </source>
</evidence>
<evidence type="ECO:0000256" key="10">
    <source>
        <dbReference type="ARBA" id="ARBA00022729"/>
    </source>
</evidence>
<evidence type="ECO:0000313" key="24">
    <source>
        <dbReference type="Proteomes" id="UP000000226"/>
    </source>
</evidence>
<evidence type="ECO:0000256" key="1">
    <source>
        <dbReference type="ARBA" id="ARBA00004170"/>
    </source>
</evidence>
<evidence type="ECO:0000256" key="18">
    <source>
        <dbReference type="ARBA" id="ARBA00038043"/>
    </source>
</evidence>
<feature type="chain" id="PRO_5004755610" evidence="20">
    <location>
        <begin position="22"/>
        <end position="1130"/>
    </location>
</feature>
<dbReference type="Pfam" id="PF23598">
    <property type="entry name" value="LRR_14"/>
    <property type="match status" value="1"/>
</dbReference>
<organism evidence="23 24">
    <name type="scientific">Phaseolus vulgaris</name>
    <name type="common">Kidney bean</name>
    <name type="synonym">French bean</name>
    <dbReference type="NCBI Taxonomy" id="3885"/>
    <lineage>
        <taxon>Eukaryota</taxon>
        <taxon>Viridiplantae</taxon>
        <taxon>Streptophyta</taxon>
        <taxon>Embryophyta</taxon>
        <taxon>Tracheophyta</taxon>
        <taxon>Spermatophyta</taxon>
        <taxon>Magnoliopsida</taxon>
        <taxon>eudicotyledons</taxon>
        <taxon>Gunneridae</taxon>
        <taxon>Pentapetalae</taxon>
        <taxon>rosids</taxon>
        <taxon>fabids</taxon>
        <taxon>Fabales</taxon>
        <taxon>Fabaceae</taxon>
        <taxon>Papilionoideae</taxon>
        <taxon>50 kb inversion clade</taxon>
        <taxon>NPAAA clade</taxon>
        <taxon>indigoferoid/millettioid clade</taxon>
        <taxon>Phaseoleae</taxon>
        <taxon>Phaseolus</taxon>
    </lineage>
</organism>
<dbReference type="Proteomes" id="UP000000226">
    <property type="component" value="Chromosome 4"/>
</dbReference>
<dbReference type="PANTHER" id="PTHR48063:SF98">
    <property type="entry name" value="LRR RECEPTOR-LIKE SERINE_THREONINE-PROTEIN KINASE FLS2"/>
    <property type="match status" value="1"/>
</dbReference>
<evidence type="ECO:0000256" key="3">
    <source>
        <dbReference type="ARBA" id="ARBA00004251"/>
    </source>
</evidence>
<reference evidence="24" key="1">
    <citation type="journal article" date="2014" name="Nat. Genet.">
        <title>A reference genome for common bean and genome-wide analysis of dual domestications.</title>
        <authorList>
            <person name="Schmutz J."/>
            <person name="McClean P.E."/>
            <person name="Mamidi S."/>
            <person name="Wu G.A."/>
            <person name="Cannon S.B."/>
            <person name="Grimwood J."/>
            <person name="Jenkins J."/>
            <person name="Shu S."/>
            <person name="Song Q."/>
            <person name="Chavarro C."/>
            <person name="Torres-Torres M."/>
            <person name="Geffroy V."/>
            <person name="Moghaddam S.M."/>
            <person name="Gao D."/>
            <person name="Abernathy B."/>
            <person name="Barry K."/>
            <person name="Blair M."/>
            <person name="Brick M.A."/>
            <person name="Chovatia M."/>
            <person name="Gepts P."/>
            <person name="Goodstein D.M."/>
            <person name="Gonzales M."/>
            <person name="Hellsten U."/>
            <person name="Hyten D.L."/>
            <person name="Jia G."/>
            <person name="Kelly J.D."/>
            <person name="Kudrna D."/>
            <person name="Lee R."/>
            <person name="Richard M.M."/>
            <person name="Miklas P.N."/>
            <person name="Osorno J.M."/>
            <person name="Rodrigues J."/>
            <person name="Thareau V."/>
            <person name="Urrea C.A."/>
            <person name="Wang M."/>
            <person name="Yu Y."/>
            <person name="Zhang M."/>
            <person name="Wing R.A."/>
            <person name="Cregan P.B."/>
            <person name="Rokhsar D.S."/>
            <person name="Jackson S.A."/>
        </authorList>
    </citation>
    <scope>NUCLEOTIDE SEQUENCE [LARGE SCALE GENOMIC DNA]</scope>
    <source>
        <strain evidence="24">cv. G19833</strain>
    </source>
</reference>
<evidence type="ECO:0000256" key="9">
    <source>
        <dbReference type="ARBA" id="ARBA00022692"/>
    </source>
</evidence>
<dbReference type="InterPro" id="IPR003591">
    <property type="entry name" value="Leu-rich_rpt_typical-subtyp"/>
</dbReference>
<dbReference type="InterPro" id="IPR055414">
    <property type="entry name" value="LRR_R13L4/SHOC2-like"/>
</dbReference>
<keyword evidence="10 20" id="KW-0732">Signal</keyword>
<dbReference type="GO" id="GO:0005886">
    <property type="term" value="C:plasma membrane"/>
    <property type="evidence" value="ECO:0007669"/>
    <property type="project" value="UniProtKB-SubCell"/>
</dbReference>
<dbReference type="InterPro" id="IPR032675">
    <property type="entry name" value="LRR_dom_sf"/>
</dbReference>
<comment type="similarity">
    <text evidence="18">Belongs to the polygalacturonase-inhibiting protein family.</text>
</comment>
<dbReference type="SUPFAM" id="SSF52058">
    <property type="entry name" value="L domain-like"/>
    <property type="match status" value="2"/>
</dbReference>
<evidence type="ECO:0000256" key="13">
    <source>
        <dbReference type="ARBA" id="ARBA00022989"/>
    </source>
</evidence>